<keyword evidence="3" id="KW-1185">Reference proteome</keyword>
<accession>A0ABV8HUS5</accession>
<gene>
    <name evidence="2" type="ORF">ACFO3J_30395</name>
</gene>
<evidence type="ECO:0008006" key="4">
    <source>
        <dbReference type="Google" id="ProtNLM"/>
    </source>
</evidence>
<evidence type="ECO:0000313" key="3">
    <source>
        <dbReference type="Proteomes" id="UP001595765"/>
    </source>
</evidence>
<dbReference type="InterPro" id="IPR001387">
    <property type="entry name" value="Cro/C1-type_HTH"/>
</dbReference>
<evidence type="ECO:0000256" key="1">
    <source>
        <dbReference type="SAM" id="MobiDB-lite"/>
    </source>
</evidence>
<dbReference type="RefSeq" id="WP_386436426.1">
    <property type="nucleotide sequence ID" value="NZ_JBHSBB010000029.1"/>
</dbReference>
<proteinExistence type="predicted"/>
<dbReference type="Proteomes" id="UP001595765">
    <property type="component" value="Unassembled WGS sequence"/>
</dbReference>
<evidence type="ECO:0000313" key="2">
    <source>
        <dbReference type="EMBL" id="MFC4035750.1"/>
    </source>
</evidence>
<reference evidence="3" key="1">
    <citation type="journal article" date="2019" name="Int. J. Syst. Evol. Microbiol.">
        <title>The Global Catalogue of Microorganisms (GCM) 10K type strain sequencing project: providing services to taxonomists for standard genome sequencing and annotation.</title>
        <authorList>
            <consortium name="The Broad Institute Genomics Platform"/>
            <consortium name="The Broad Institute Genome Sequencing Center for Infectious Disease"/>
            <person name="Wu L."/>
            <person name="Ma J."/>
        </authorList>
    </citation>
    <scope>NUCLEOTIDE SEQUENCE [LARGE SCALE GENOMIC DNA]</scope>
    <source>
        <strain evidence="3">CGMCC 4.7237</strain>
    </source>
</reference>
<comment type="caution">
    <text evidence="2">The sequence shown here is derived from an EMBL/GenBank/DDBJ whole genome shotgun (WGS) entry which is preliminary data.</text>
</comment>
<sequence>MAVNQALTRALSEAGMTQAGLAEVVNDYLRAGGHEGTVSDRTVRHWLTGKTGWPHTRQREALRAVFGCTAAELGFAPAGTGDPAEELEQPVRRRDFLAASTATTAAIVAPLAATGRSTAVGTSDVIRLRNGLDDLTQLDQVRGGHESLEQAALAGAVQALTLQKSVASQRIHQSTPGISNGPNNDSTVRCTSQAWPKTE</sequence>
<feature type="region of interest" description="Disordered" evidence="1">
    <location>
        <begin position="171"/>
        <end position="199"/>
    </location>
</feature>
<name>A0ABV8HUS5_9ACTN</name>
<protein>
    <recommendedName>
        <fullName evidence="4">XRE family transcriptional regulator</fullName>
    </recommendedName>
</protein>
<dbReference type="EMBL" id="JBHSBB010000029">
    <property type="protein sequence ID" value="MFC4035750.1"/>
    <property type="molecule type" value="Genomic_DNA"/>
</dbReference>
<organism evidence="2 3">
    <name type="scientific">Streptomyces polygonati</name>
    <dbReference type="NCBI Taxonomy" id="1617087"/>
    <lineage>
        <taxon>Bacteria</taxon>
        <taxon>Bacillati</taxon>
        <taxon>Actinomycetota</taxon>
        <taxon>Actinomycetes</taxon>
        <taxon>Kitasatosporales</taxon>
        <taxon>Streptomycetaceae</taxon>
        <taxon>Streptomyces</taxon>
    </lineage>
</organism>
<dbReference type="CDD" id="cd00093">
    <property type="entry name" value="HTH_XRE"/>
    <property type="match status" value="1"/>
</dbReference>